<evidence type="ECO:0000313" key="2">
    <source>
        <dbReference type="Proteomes" id="UP000291591"/>
    </source>
</evidence>
<evidence type="ECO:0008006" key="3">
    <source>
        <dbReference type="Google" id="ProtNLM"/>
    </source>
</evidence>
<organism evidence="1 2">
    <name type="scientific">Pseudonocardia sediminis</name>
    <dbReference type="NCBI Taxonomy" id="1397368"/>
    <lineage>
        <taxon>Bacteria</taxon>
        <taxon>Bacillati</taxon>
        <taxon>Actinomycetota</taxon>
        <taxon>Actinomycetes</taxon>
        <taxon>Pseudonocardiales</taxon>
        <taxon>Pseudonocardiaceae</taxon>
        <taxon>Pseudonocardia</taxon>
    </lineage>
</organism>
<name>A0A4Q7USW2_PSEST</name>
<keyword evidence="2" id="KW-1185">Reference proteome</keyword>
<dbReference type="Proteomes" id="UP000291591">
    <property type="component" value="Unassembled WGS sequence"/>
</dbReference>
<gene>
    <name evidence="1" type="ORF">EV383_1728</name>
</gene>
<comment type="caution">
    <text evidence="1">The sequence shown here is derived from an EMBL/GenBank/DDBJ whole genome shotgun (WGS) entry which is preliminary data.</text>
</comment>
<evidence type="ECO:0000313" key="1">
    <source>
        <dbReference type="EMBL" id="RZT84872.1"/>
    </source>
</evidence>
<reference evidence="1 2" key="1">
    <citation type="submission" date="2019-02" db="EMBL/GenBank/DDBJ databases">
        <title>Sequencing the genomes of 1000 actinobacteria strains.</title>
        <authorList>
            <person name="Klenk H.-P."/>
        </authorList>
    </citation>
    <scope>NUCLEOTIDE SEQUENCE [LARGE SCALE GENOMIC DNA]</scope>
    <source>
        <strain evidence="1 2">DSM 45779</strain>
    </source>
</reference>
<dbReference type="EMBL" id="SHKL01000001">
    <property type="protein sequence ID" value="RZT84872.1"/>
    <property type="molecule type" value="Genomic_DNA"/>
</dbReference>
<accession>A0A4Q7USW2</accession>
<protein>
    <recommendedName>
        <fullName evidence="3">Catalytic LigB subunit of aromatic ring-opening dioxygenase</fullName>
    </recommendedName>
</protein>
<proteinExistence type="predicted"/>
<dbReference type="AlphaFoldDB" id="A0A4Q7USW2"/>
<sequence>MNRRRGRDQAVAPFVAGCVGVGGGGALSSASVLSVIAVLPQPPLLVPELTGGAAVETEALREACRDTAAALAEATRSWIVVGADSGGRRSVEPGTTGTFAGYGRDVPVVLPGGVGRVDDEGPRLPLPLLIAGWAAAGTGTDLRVRGELISPDASPADCLALGAELAATGAEDVGLLVVGDGAARHTATSPGGFDERAEAFDAVVAAALDAADPEPLAELDPELARELWAAGRAPWQVLAGAARAGGTWTGRLRHTSIPYGVAYHVATWHRS</sequence>
<dbReference type="SUPFAM" id="SSF53213">
    <property type="entry name" value="LigB-like"/>
    <property type="match status" value="1"/>
</dbReference>
<dbReference type="Gene3D" id="3.40.830.10">
    <property type="entry name" value="LigB-like"/>
    <property type="match status" value="1"/>
</dbReference>